<accession>A0ABY8UGJ8</accession>
<proteinExistence type="predicted"/>
<dbReference type="EMBL" id="CP126219">
    <property type="protein sequence ID" value="WIA20382.1"/>
    <property type="molecule type" value="Genomic_DNA"/>
</dbReference>
<gene>
    <name evidence="1" type="ORF">OEZ85_004803</name>
</gene>
<protein>
    <submittedName>
        <fullName evidence="1">Uncharacterized protein</fullName>
    </submittedName>
</protein>
<reference evidence="1 2" key="1">
    <citation type="submission" date="2023-05" db="EMBL/GenBank/DDBJ databases">
        <title>A 100% complete, gapless, phased diploid assembly of the Scenedesmus obliquus UTEX 3031 genome.</title>
        <authorList>
            <person name="Biondi T.C."/>
            <person name="Hanschen E.R."/>
            <person name="Kwon T."/>
            <person name="Eng W."/>
            <person name="Kruse C.P.S."/>
            <person name="Koehler S.I."/>
            <person name="Kunde Y."/>
            <person name="Gleasner C.D."/>
            <person name="You Mak K.T."/>
            <person name="Polle J."/>
            <person name="Hovde B.T."/>
            <person name="Starkenburg S.R."/>
        </authorList>
    </citation>
    <scope>NUCLEOTIDE SEQUENCE [LARGE SCALE GENOMIC DNA]</scope>
    <source>
        <strain evidence="1 2">DOE0152z</strain>
    </source>
</reference>
<sequence length="68" mass="7851">MISHASAILQSLRPCATRRARLEKRLRFIAAQHAILDTPWDFVQSETALRTLHRCCFGAWCLWDVQPS</sequence>
<evidence type="ECO:0000313" key="2">
    <source>
        <dbReference type="Proteomes" id="UP001244341"/>
    </source>
</evidence>
<evidence type="ECO:0000313" key="1">
    <source>
        <dbReference type="EMBL" id="WIA20382.1"/>
    </source>
</evidence>
<keyword evidence="2" id="KW-1185">Reference proteome</keyword>
<dbReference type="Proteomes" id="UP001244341">
    <property type="component" value="Chromosome 12b"/>
</dbReference>
<name>A0ABY8UGJ8_TETOB</name>
<organism evidence="1 2">
    <name type="scientific">Tetradesmus obliquus</name>
    <name type="common">Green alga</name>
    <name type="synonym">Acutodesmus obliquus</name>
    <dbReference type="NCBI Taxonomy" id="3088"/>
    <lineage>
        <taxon>Eukaryota</taxon>
        <taxon>Viridiplantae</taxon>
        <taxon>Chlorophyta</taxon>
        <taxon>core chlorophytes</taxon>
        <taxon>Chlorophyceae</taxon>
        <taxon>CS clade</taxon>
        <taxon>Sphaeropleales</taxon>
        <taxon>Scenedesmaceae</taxon>
        <taxon>Tetradesmus</taxon>
    </lineage>
</organism>